<keyword evidence="1" id="KW-0472">Membrane</keyword>
<dbReference type="InterPro" id="IPR018649">
    <property type="entry name" value="SHOCT"/>
</dbReference>
<dbReference type="Pfam" id="PF09851">
    <property type="entry name" value="SHOCT"/>
    <property type="match status" value="1"/>
</dbReference>
<protein>
    <submittedName>
        <fullName evidence="4">Short C-terminal domain-containing protein</fullName>
    </submittedName>
</protein>
<dbReference type="RefSeq" id="WP_090321898.1">
    <property type="nucleotide sequence ID" value="NZ_FNOE01000033.1"/>
</dbReference>
<sequence>MENYEALLTTIALMMGVSWASGINLYAVLLVLGWGGSTGHIDLPAELTVLEDPLVIGAAAVMYFIEFFIDKIPGVDSAWDSIQTFVRIPAGAMLAAGAVGDVTPALEIAAGILGGSLAATSHATKAGTRLLINTSPEPFTNWSASLTGDFLVFSGMWTAVKHPEIFLILLIIFIGIAIWLLPKLWRLIKVLLARIGKFFGFVNTGPVTSAELDTGISVHRHHHLSALERLQQLRDQGALTEQEFEQQKEKILNDGNH</sequence>
<dbReference type="AlphaFoldDB" id="A0A1H8U373"/>
<evidence type="ECO:0000259" key="2">
    <source>
        <dbReference type="Pfam" id="PF09851"/>
    </source>
</evidence>
<keyword evidence="5" id="KW-1185">Reference proteome</keyword>
<dbReference type="InterPro" id="IPR025196">
    <property type="entry name" value="DUF4126"/>
</dbReference>
<dbReference type="Pfam" id="PF13548">
    <property type="entry name" value="DUF4126"/>
    <property type="match status" value="1"/>
</dbReference>
<keyword evidence="1" id="KW-1133">Transmembrane helix</keyword>
<dbReference type="OrthoDB" id="181455at2"/>
<dbReference type="Proteomes" id="UP000198814">
    <property type="component" value="Unassembled WGS sequence"/>
</dbReference>
<reference evidence="5" key="1">
    <citation type="submission" date="2016-10" db="EMBL/GenBank/DDBJ databases">
        <authorList>
            <person name="Varghese N."/>
            <person name="Submissions S."/>
        </authorList>
    </citation>
    <scope>NUCLEOTIDE SEQUENCE [LARGE SCALE GENOMIC DNA]</scope>
    <source>
        <strain evidence="5">Nm76</strain>
    </source>
</reference>
<dbReference type="EMBL" id="FODO01000030">
    <property type="protein sequence ID" value="SEO97537.1"/>
    <property type="molecule type" value="Genomic_DNA"/>
</dbReference>
<feature type="domain" description="SHOCT" evidence="2">
    <location>
        <begin position="226"/>
        <end position="252"/>
    </location>
</feature>
<dbReference type="STRING" id="42354.SAMN05216333_13018"/>
<keyword evidence="1" id="KW-0812">Transmembrane</keyword>
<evidence type="ECO:0000313" key="4">
    <source>
        <dbReference type="EMBL" id="SEO97537.1"/>
    </source>
</evidence>
<feature type="domain" description="DUF4126" evidence="3">
    <location>
        <begin position="11"/>
        <end position="183"/>
    </location>
</feature>
<name>A0A1H8U373_9PROT</name>
<evidence type="ECO:0000313" key="5">
    <source>
        <dbReference type="Proteomes" id="UP000198814"/>
    </source>
</evidence>
<evidence type="ECO:0000256" key="1">
    <source>
        <dbReference type="SAM" id="Phobius"/>
    </source>
</evidence>
<accession>A0A1H8U373</accession>
<proteinExistence type="predicted"/>
<organism evidence="4 5">
    <name type="scientific">Nitrosomonas oligotropha</name>
    <dbReference type="NCBI Taxonomy" id="42354"/>
    <lineage>
        <taxon>Bacteria</taxon>
        <taxon>Pseudomonadati</taxon>
        <taxon>Pseudomonadota</taxon>
        <taxon>Betaproteobacteria</taxon>
        <taxon>Nitrosomonadales</taxon>
        <taxon>Nitrosomonadaceae</taxon>
        <taxon>Nitrosomonas</taxon>
    </lineage>
</organism>
<feature type="transmembrane region" description="Helical" evidence="1">
    <location>
        <begin position="7"/>
        <end position="33"/>
    </location>
</feature>
<evidence type="ECO:0000259" key="3">
    <source>
        <dbReference type="Pfam" id="PF13548"/>
    </source>
</evidence>
<gene>
    <name evidence="4" type="ORF">SAMN05216333_13018</name>
</gene>
<feature type="transmembrane region" description="Helical" evidence="1">
    <location>
        <begin position="165"/>
        <end position="185"/>
    </location>
</feature>